<keyword evidence="2" id="KW-1185">Reference proteome</keyword>
<dbReference type="AlphaFoldDB" id="A0A3B3Z4Y8"/>
<dbReference type="Proteomes" id="UP000261480">
    <property type="component" value="Unplaced"/>
</dbReference>
<name>A0A3B3Z4Y8_9TELE</name>
<accession>A0A3B3Z4Y8</accession>
<reference evidence="1" key="1">
    <citation type="submission" date="2025-05" db="UniProtKB">
        <authorList>
            <consortium name="Ensembl"/>
        </authorList>
    </citation>
    <scope>IDENTIFICATION</scope>
</reference>
<organism evidence="1 2">
    <name type="scientific">Poecilia mexicana</name>
    <dbReference type="NCBI Taxonomy" id="48701"/>
    <lineage>
        <taxon>Eukaryota</taxon>
        <taxon>Metazoa</taxon>
        <taxon>Chordata</taxon>
        <taxon>Craniata</taxon>
        <taxon>Vertebrata</taxon>
        <taxon>Euteleostomi</taxon>
        <taxon>Actinopterygii</taxon>
        <taxon>Neopterygii</taxon>
        <taxon>Teleostei</taxon>
        <taxon>Neoteleostei</taxon>
        <taxon>Acanthomorphata</taxon>
        <taxon>Ovalentaria</taxon>
        <taxon>Atherinomorphae</taxon>
        <taxon>Cyprinodontiformes</taxon>
        <taxon>Poeciliidae</taxon>
        <taxon>Poeciliinae</taxon>
        <taxon>Poecilia</taxon>
    </lineage>
</organism>
<dbReference type="Ensembl" id="ENSPMET00000030240.1">
    <property type="protein sequence ID" value="ENSPMEP00000034483.1"/>
    <property type="gene ID" value="ENSPMEG00000023726.1"/>
</dbReference>
<protein>
    <submittedName>
        <fullName evidence="1">Uncharacterized protein</fullName>
    </submittedName>
</protein>
<dbReference type="Ensembl" id="ENSPMET00000017743.1">
    <property type="protein sequence ID" value="ENSPMEP00000010786.1"/>
    <property type="gene ID" value="ENSPMEG00000012783.1"/>
</dbReference>
<sequence length="88" mass="10235">MVVCLCVALRQTGALSRVTRLSPRTLGVKKMDGWVDERKTNIFLLKETDLDDFVIFSCLYKLLSFCSVEYQNFYLTLYFGPSDFNFKD</sequence>
<evidence type="ECO:0000313" key="2">
    <source>
        <dbReference type="Proteomes" id="UP000261480"/>
    </source>
</evidence>
<evidence type="ECO:0000313" key="1">
    <source>
        <dbReference type="Ensembl" id="ENSPMEP00000034483.1"/>
    </source>
</evidence>
<proteinExistence type="predicted"/>